<dbReference type="Gene3D" id="2.170.130.10">
    <property type="entry name" value="TonB-dependent receptor, plug domain"/>
    <property type="match status" value="1"/>
</dbReference>
<dbReference type="InterPro" id="IPR023996">
    <property type="entry name" value="TonB-dep_OMP_SusC/RagA"/>
</dbReference>
<evidence type="ECO:0000256" key="8">
    <source>
        <dbReference type="PROSITE-ProRule" id="PRU01360"/>
    </source>
</evidence>
<name>A0A4R0NJI5_9SPHI</name>
<dbReference type="GO" id="GO:0009279">
    <property type="term" value="C:cell outer membrane"/>
    <property type="evidence" value="ECO:0007669"/>
    <property type="project" value="UniProtKB-SubCell"/>
</dbReference>
<dbReference type="PROSITE" id="PS52016">
    <property type="entry name" value="TONB_DEPENDENT_REC_3"/>
    <property type="match status" value="1"/>
</dbReference>
<evidence type="ECO:0000256" key="7">
    <source>
        <dbReference type="ARBA" id="ARBA00023237"/>
    </source>
</evidence>
<dbReference type="InterPro" id="IPR039426">
    <property type="entry name" value="TonB-dep_rcpt-like"/>
</dbReference>
<evidence type="ECO:0000256" key="5">
    <source>
        <dbReference type="ARBA" id="ARBA00022729"/>
    </source>
</evidence>
<dbReference type="InterPro" id="IPR037066">
    <property type="entry name" value="Plug_dom_sf"/>
</dbReference>
<accession>A0A4R0NJI5</accession>
<dbReference type="Proteomes" id="UP000309594">
    <property type="component" value="Unassembled WGS sequence"/>
</dbReference>
<evidence type="ECO:0000256" key="3">
    <source>
        <dbReference type="ARBA" id="ARBA00022452"/>
    </source>
</evidence>
<evidence type="ECO:0000256" key="1">
    <source>
        <dbReference type="ARBA" id="ARBA00004571"/>
    </source>
</evidence>
<dbReference type="AlphaFoldDB" id="A0A4R0NJI5"/>
<reference evidence="11 13" key="1">
    <citation type="submission" date="2019-02" db="EMBL/GenBank/DDBJ databases">
        <title>Pedobacter sp. RP-3-8 sp. nov., isolated from Arctic soil.</title>
        <authorList>
            <person name="Dahal R.H."/>
        </authorList>
    </citation>
    <scope>NUCLEOTIDE SEQUENCE [LARGE SCALE GENOMIC DNA]</scope>
    <source>
        <strain evidence="11 13">RP-3-8</strain>
    </source>
</reference>
<dbReference type="Gene3D" id="2.60.40.1120">
    <property type="entry name" value="Carboxypeptidase-like, regulatory domain"/>
    <property type="match status" value="1"/>
</dbReference>
<keyword evidence="5 9" id="KW-0732">Signal</keyword>
<proteinExistence type="inferred from homology"/>
<dbReference type="InterPro" id="IPR012910">
    <property type="entry name" value="Plug_dom"/>
</dbReference>
<comment type="caution">
    <text evidence="11">The sequence shown here is derived from an EMBL/GenBank/DDBJ whole genome shotgun (WGS) entry which is preliminary data.</text>
</comment>
<keyword evidence="11" id="KW-0675">Receptor</keyword>
<dbReference type="PANTHER" id="PTHR30069">
    <property type="entry name" value="TONB-DEPENDENT OUTER MEMBRANE RECEPTOR"/>
    <property type="match status" value="1"/>
</dbReference>
<comment type="similarity">
    <text evidence="8">Belongs to the TonB-dependent receptor family.</text>
</comment>
<dbReference type="EMBL" id="SWDX01000002">
    <property type="protein sequence ID" value="TKC63612.1"/>
    <property type="molecule type" value="Genomic_DNA"/>
</dbReference>
<keyword evidence="7 8" id="KW-0998">Cell outer membrane</keyword>
<dbReference type="GO" id="GO:0015344">
    <property type="term" value="F:siderophore uptake transmembrane transporter activity"/>
    <property type="evidence" value="ECO:0007669"/>
    <property type="project" value="TreeGrafter"/>
</dbReference>
<dbReference type="NCBIfam" id="TIGR04056">
    <property type="entry name" value="OMP_RagA_SusC"/>
    <property type="match status" value="1"/>
</dbReference>
<dbReference type="InterPro" id="IPR023997">
    <property type="entry name" value="TonB-dep_OMP_SusC/RagA_CS"/>
</dbReference>
<accession>A0A4U1GPD5</accession>
<evidence type="ECO:0000313" key="14">
    <source>
        <dbReference type="Proteomes" id="UP000309594"/>
    </source>
</evidence>
<dbReference type="InterPro" id="IPR036942">
    <property type="entry name" value="Beta-barrel_TonB_sf"/>
</dbReference>
<dbReference type="SUPFAM" id="SSF49464">
    <property type="entry name" value="Carboxypeptidase regulatory domain-like"/>
    <property type="match status" value="1"/>
</dbReference>
<dbReference type="Proteomes" id="UP000291117">
    <property type="component" value="Unassembled WGS sequence"/>
</dbReference>
<protein>
    <submittedName>
        <fullName evidence="11">TonB-dependent receptor</fullName>
    </submittedName>
</protein>
<dbReference type="RefSeq" id="WP_131606948.1">
    <property type="nucleotide sequence ID" value="NZ_SJSM01000001.1"/>
</dbReference>
<dbReference type="GO" id="GO:0044718">
    <property type="term" value="P:siderophore transmembrane transport"/>
    <property type="evidence" value="ECO:0007669"/>
    <property type="project" value="TreeGrafter"/>
</dbReference>
<feature type="chain" id="PRO_5040597748" evidence="9">
    <location>
        <begin position="21"/>
        <end position="1049"/>
    </location>
</feature>
<dbReference type="PANTHER" id="PTHR30069:SF29">
    <property type="entry name" value="HEMOGLOBIN AND HEMOGLOBIN-HAPTOGLOBIN-BINDING PROTEIN 1-RELATED"/>
    <property type="match status" value="1"/>
</dbReference>
<dbReference type="Gene3D" id="2.40.170.20">
    <property type="entry name" value="TonB-dependent receptor, beta-barrel domain"/>
    <property type="match status" value="1"/>
</dbReference>
<dbReference type="SUPFAM" id="SSF56935">
    <property type="entry name" value="Porins"/>
    <property type="match status" value="1"/>
</dbReference>
<keyword evidence="13" id="KW-1185">Reference proteome</keyword>
<keyword evidence="2 8" id="KW-0813">Transport</keyword>
<feature type="domain" description="TonB-dependent receptor plug" evidence="10">
    <location>
        <begin position="115"/>
        <end position="217"/>
    </location>
</feature>
<dbReference type="Pfam" id="PF07715">
    <property type="entry name" value="Plug"/>
    <property type="match status" value="1"/>
</dbReference>
<evidence type="ECO:0000313" key="11">
    <source>
        <dbReference type="EMBL" id="TCC99592.1"/>
    </source>
</evidence>
<dbReference type="InterPro" id="IPR008969">
    <property type="entry name" value="CarboxyPept-like_regulatory"/>
</dbReference>
<dbReference type="NCBIfam" id="TIGR04057">
    <property type="entry name" value="SusC_RagA_signa"/>
    <property type="match status" value="1"/>
</dbReference>
<comment type="subcellular location">
    <subcellularLocation>
        <location evidence="1 8">Cell outer membrane</location>
        <topology evidence="1 8">Multi-pass membrane protein</topology>
    </subcellularLocation>
</comment>
<dbReference type="EMBL" id="SJSM01000001">
    <property type="protein sequence ID" value="TCC99592.1"/>
    <property type="molecule type" value="Genomic_DNA"/>
</dbReference>
<reference evidence="12 14" key="2">
    <citation type="submission" date="2019-04" db="EMBL/GenBank/DDBJ databases">
        <title>Pedobacter sp. RP-1-16 sp. nov., isolated from Arctic soil.</title>
        <authorList>
            <person name="Dahal R.H."/>
            <person name="Kim D.-U."/>
        </authorList>
    </citation>
    <scope>NUCLEOTIDE SEQUENCE [LARGE SCALE GENOMIC DNA]</scope>
    <source>
        <strain evidence="12 14">RP-1-16</strain>
    </source>
</reference>
<organism evidence="11 13">
    <name type="scientific">Pedobacter hiemivivus</name>
    <dbReference type="NCBI Taxonomy" id="2530454"/>
    <lineage>
        <taxon>Bacteria</taxon>
        <taxon>Pseudomonadati</taxon>
        <taxon>Bacteroidota</taxon>
        <taxon>Sphingobacteriia</taxon>
        <taxon>Sphingobacteriales</taxon>
        <taxon>Sphingobacteriaceae</taxon>
        <taxon>Pedobacter</taxon>
    </lineage>
</organism>
<evidence type="ECO:0000256" key="6">
    <source>
        <dbReference type="ARBA" id="ARBA00023136"/>
    </source>
</evidence>
<dbReference type="OrthoDB" id="9768177at2"/>
<feature type="signal peptide" evidence="9">
    <location>
        <begin position="1"/>
        <end position="20"/>
    </location>
</feature>
<keyword evidence="3 8" id="KW-1134">Transmembrane beta strand</keyword>
<evidence type="ECO:0000256" key="2">
    <source>
        <dbReference type="ARBA" id="ARBA00022448"/>
    </source>
</evidence>
<evidence type="ECO:0000256" key="9">
    <source>
        <dbReference type="SAM" id="SignalP"/>
    </source>
</evidence>
<gene>
    <name evidence="11" type="ORF">EZ444_02645</name>
    <name evidence="12" type="ORF">FBD94_04460</name>
</gene>
<dbReference type="Pfam" id="PF13715">
    <property type="entry name" value="CarbopepD_reg_2"/>
    <property type="match status" value="1"/>
</dbReference>
<evidence type="ECO:0000313" key="12">
    <source>
        <dbReference type="EMBL" id="TKC63612.1"/>
    </source>
</evidence>
<keyword evidence="4 8" id="KW-0812">Transmembrane</keyword>
<evidence type="ECO:0000259" key="10">
    <source>
        <dbReference type="Pfam" id="PF07715"/>
    </source>
</evidence>
<sequence length="1049" mass="117522">MKKIKYLFTLFFLFPLILLAQQPVNISGKITDVNNIGLPGVSIKVKGTTVGTFTDSKGSFSLSVPSADAYIQISYVGYLSQELQVNAKRNFAITLQENNNTLNELIVVGYGTQKKATVTGSIATLNTEQITVTKNENVVNMLTGKIPGVRILQKTSEPGGYENTFDIRGFGSPLIVIDGIPRGSGDFSRMDPNEIDNISVLKDAAAAIYGVRAANGVILITTKKGKKDGKYDINYSVNQGWQQFLGMPEGVGAVDYMLLTNEKNKRSFASNFPNNQESTFSYGDMQPWLEGKYPSADWIGAAFNTTSPQIQHNMNVDGGTEKANYFFNLGYMKQDGLFKSGDLDYNRYNFRSNVNVNITRRIRAQILTSGHIDQKNQPFQDLWTIFKYAWSQVPTNQIYANNNPLYPNKMPDDANPVSITDADQVGYKKRTQKNFQGQLTLEYDIPGIEGLKAKGMYNYGYNADDNTDHKRAYKLYTYNAEQDTYAPTVVGSPAYINRSYANSVSILTQLSLNYTKTFNQVHNVSALVLLEESHFKSDNFYAQRNVTIPIDYLFGGEDDQQLGSMNVNGLREEATRSYIGRLNYDYKGKYLAEFSFRRDGSNKFKPGADQWGFFPAGSIGWRISEETFFKNLVPTDILSNLKIRASYGRTGDDSATAFQYISGFNYPTLNPNDNSVWGYFFDGKFYNGAAARALTNPDLTWFTAETKNIGLDFNMFNGKLDGSVDVFRRDMKGLLALRDVQIPGTVGIELPQENLNSNRTEGVEIIVNYRNKIGQFGYNIGGNFSTTRTMDRDVIQGLAGNEYSNWKSSRTNRYTSIWWGKTYAGQFTNYDQIFSHPINTGGGNNNTIPGDYYYQDWNEDGVINEKDDQPIATKDIPLVNYGINLGLSYKNFDLNALFAGATSFYVQYDEQYAEPLMYGRSALTKFLDSWHTVNPNDNVFDPNTQWVPGNYPAMGSPIAEGTKAVQDASYLRLKTLELGYSIPALTLAKVGIKKMRVYANAYNLLTFTKLKDSDPEHPGQIPDASFDHGARGYKYPLNRTFNLGASISF</sequence>
<keyword evidence="6 8" id="KW-0472">Membrane</keyword>
<evidence type="ECO:0000313" key="13">
    <source>
        <dbReference type="Proteomes" id="UP000291117"/>
    </source>
</evidence>
<evidence type="ECO:0000256" key="4">
    <source>
        <dbReference type="ARBA" id="ARBA00022692"/>
    </source>
</evidence>